<accession>A0A6A6EWN6</accession>
<dbReference type="Proteomes" id="UP000800200">
    <property type="component" value="Unassembled WGS sequence"/>
</dbReference>
<protein>
    <submittedName>
        <fullName evidence="1">Uncharacterized protein</fullName>
    </submittedName>
</protein>
<proteinExistence type="predicted"/>
<dbReference type="AlphaFoldDB" id="A0A6A6EWN6"/>
<reference evidence="1" key="1">
    <citation type="journal article" date="2020" name="Stud. Mycol.">
        <title>101 Dothideomycetes genomes: a test case for predicting lifestyles and emergence of pathogens.</title>
        <authorList>
            <person name="Haridas S."/>
            <person name="Albert R."/>
            <person name="Binder M."/>
            <person name="Bloem J."/>
            <person name="Labutti K."/>
            <person name="Salamov A."/>
            <person name="Andreopoulos B."/>
            <person name="Baker S."/>
            <person name="Barry K."/>
            <person name="Bills G."/>
            <person name="Bluhm B."/>
            <person name="Cannon C."/>
            <person name="Castanera R."/>
            <person name="Culley D."/>
            <person name="Daum C."/>
            <person name="Ezra D."/>
            <person name="Gonzalez J."/>
            <person name="Henrissat B."/>
            <person name="Kuo A."/>
            <person name="Liang C."/>
            <person name="Lipzen A."/>
            <person name="Lutzoni F."/>
            <person name="Magnuson J."/>
            <person name="Mondo S."/>
            <person name="Nolan M."/>
            <person name="Ohm R."/>
            <person name="Pangilinan J."/>
            <person name="Park H.-J."/>
            <person name="Ramirez L."/>
            <person name="Alfaro M."/>
            <person name="Sun H."/>
            <person name="Tritt A."/>
            <person name="Yoshinaga Y."/>
            <person name="Zwiers L.-H."/>
            <person name="Turgeon B."/>
            <person name="Goodwin S."/>
            <person name="Spatafora J."/>
            <person name="Crous P."/>
            <person name="Grigoriev I."/>
        </authorList>
    </citation>
    <scope>NUCLEOTIDE SEQUENCE</scope>
    <source>
        <strain evidence="1">CBS 207.26</strain>
    </source>
</reference>
<keyword evidence="2" id="KW-1185">Reference proteome</keyword>
<gene>
    <name evidence="1" type="ORF">K469DRAFT_5217</name>
</gene>
<sequence>MFLQSVCLVFLASNFDFLRLGFLSLCQMDLALTKCAMLCIRLGTQRTCVTSRSQEIVSISCIWCHPCSMFTQRRVLHSWVEVAIMCLFPPDSEKVILRHAKPPRACHSAPSLSHLNENKNTCLQFCSC</sequence>
<evidence type="ECO:0000313" key="2">
    <source>
        <dbReference type="Proteomes" id="UP000800200"/>
    </source>
</evidence>
<name>A0A6A6EWN6_9PEZI</name>
<evidence type="ECO:0000313" key="1">
    <source>
        <dbReference type="EMBL" id="KAF2195199.1"/>
    </source>
</evidence>
<dbReference type="EMBL" id="ML994610">
    <property type="protein sequence ID" value="KAF2195199.1"/>
    <property type="molecule type" value="Genomic_DNA"/>
</dbReference>
<organism evidence="1 2">
    <name type="scientific">Zopfia rhizophila CBS 207.26</name>
    <dbReference type="NCBI Taxonomy" id="1314779"/>
    <lineage>
        <taxon>Eukaryota</taxon>
        <taxon>Fungi</taxon>
        <taxon>Dikarya</taxon>
        <taxon>Ascomycota</taxon>
        <taxon>Pezizomycotina</taxon>
        <taxon>Dothideomycetes</taxon>
        <taxon>Dothideomycetes incertae sedis</taxon>
        <taxon>Zopfiaceae</taxon>
        <taxon>Zopfia</taxon>
    </lineage>
</organism>